<gene>
    <name evidence="2" type="ORF">LITE_LOCUS36728</name>
</gene>
<dbReference type="Proteomes" id="UP001154282">
    <property type="component" value="Unassembled WGS sequence"/>
</dbReference>
<feature type="compositionally biased region" description="Basic and acidic residues" evidence="1">
    <location>
        <begin position="145"/>
        <end position="165"/>
    </location>
</feature>
<sequence length="296" mass="32261">MGNEMGNTNSTSDEFQGEEGSTKVAQQDQGKTVPPPVVSVNDPGSDGALDRVNGGEEGSTKLVQPAQGKPVQQPVVSGNDPGSDGALDLVNGGKGDREVEEESQQVRDDIPTAESPETNPEFDDDETRRRPESNLQPSSLIEEPEQLKSDLVERQEPVKQEEAEKLTLTSIAESPNPEADETRSKDSELQLHSLPEELEQQNLDLVAEQESFKQEATEMLISTSTAESLETSPGFDDTRSKYNNLQSDDLVEETEELSPDLAQEEAEIPNPTTSTDVSSHEEDHLDSYELIESVPS</sequence>
<proteinExistence type="predicted"/>
<evidence type="ECO:0000313" key="2">
    <source>
        <dbReference type="EMBL" id="CAI0465713.1"/>
    </source>
</evidence>
<name>A0AAV0P5U6_9ROSI</name>
<dbReference type="EMBL" id="CAMGYJ010000008">
    <property type="protein sequence ID" value="CAI0465713.1"/>
    <property type="molecule type" value="Genomic_DNA"/>
</dbReference>
<protein>
    <submittedName>
        <fullName evidence="2">Uncharacterized protein</fullName>
    </submittedName>
</protein>
<evidence type="ECO:0000256" key="1">
    <source>
        <dbReference type="SAM" id="MobiDB-lite"/>
    </source>
</evidence>
<feature type="non-terminal residue" evidence="2">
    <location>
        <position position="296"/>
    </location>
</feature>
<feature type="region of interest" description="Disordered" evidence="1">
    <location>
        <begin position="1"/>
        <end position="190"/>
    </location>
</feature>
<feature type="compositionally biased region" description="Basic and acidic residues" evidence="1">
    <location>
        <begin position="180"/>
        <end position="189"/>
    </location>
</feature>
<keyword evidence="3" id="KW-1185">Reference proteome</keyword>
<reference evidence="2" key="1">
    <citation type="submission" date="2022-08" db="EMBL/GenBank/DDBJ databases">
        <authorList>
            <person name="Gutierrez-Valencia J."/>
        </authorList>
    </citation>
    <scope>NUCLEOTIDE SEQUENCE</scope>
</reference>
<organism evidence="2 3">
    <name type="scientific">Linum tenue</name>
    <dbReference type="NCBI Taxonomy" id="586396"/>
    <lineage>
        <taxon>Eukaryota</taxon>
        <taxon>Viridiplantae</taxon>
        <taxon>Streptophyta</taxon>
        <taxon>Embryophyta</taxon>
        <taxon>Tracheophyta</taxon>
        <taxon>Spermatophyta</taxon>
        <taxon>Magnoliopsida</taxon>
        <taxon>eudicotyledons</taxon>
        <taxon>Gunneridae</taxon>
        <taxon>Pentapetalae</taxon>
        <taxon>rosids</taxon>
        <taxon>fabids</taxon>
        <taxon>Malpighiales</taxon>
        <taxon>Linaceae</taxon>
        <taxon>Linum</taxon>
    </lineage>
</organism>
<feature type="region of interest" description="Disordered" evidence="1">
    <location>
        <begin position="223"/>
        <end position="296"/>
    </location>
</feature>
<comment type="caution">
    <text evidence="2">The sequence shown here is derived from an EMBL/GenBank/DDBJ whole genome shotgun (WGS) entry which is preliminary data.</text>
</comment>
<feature type="compositionally biased region" description="Basic and acidic residues" evidence="1">
    <location>
        <begin position="278"/>
        <end position="287"/>
    </location>
</feature>
<feature type="compositionally biased region" description="Acidic residues" evidence="1">
    <location>
        <begin position="249"/>
        <end position="267"/>
    </location>
</feature>
<evidence type="ECO:0000313" key="3">
    <source>
        <dbReference type="Proteomes" id="UP001154282"/>
    </source>
</evidence>
<feature type="compositionally biased region" description="Polar residues" evidence="1">
    <location>
        <begin position="1"/>
        <end position="14"/>
    </location>
</feature>
<dbReference type="AlphaFoldDB" id="A0AAV0P5U6"/>
<accession>A0AAV0P5U6</accession>